<dbReference type="Pfam" id="PF13843">
    <property type="entry name" value="DDE_Tnp_1_7"/>
    <property type="match status" value="1"/>
</dbReference>
<dbReference type="PANTHER" id="PTHR46599:SF3">
    <property type="entry name" value="PIGGYBAC TRANSPOSABLE ELEMENT-DERIVED PROTEIN 4"/>
    <property type="match status" value="1"/>
</dbReference>
<dbReference type="WBParaSite" id="HCON_00029900-00001">
    <property type="protein sequence ID" value="HCON_00029900-00001"/>
    <property type="gene ID" value="HCON_00029900"/>
</dbReference>
<name>A0A7I4XYV8_HAECO</name>
<dbReference type="InterPro" id="IPR029526">
    <property type="entry name" value="PGBD"/>
</dbReference>
<keyword evidence="2" id="KW-1185">Reference proteome</keyword>
<evidence type="ECO:0000259" key="1">
    <source>
        <dbReference type="Pfam" id="PF13843"/>
    </source>
</evidence>
<evidence type="ECO:0000313" key="2">
    <source>
        <dbReference type="Proteomes" id="UP000025227"/>
    </source>
</evidence>
<reference evidence="3" key="1">
    <citation type="submission" date="2020-12" db="UniProtKB">
        <authorList>
            <consortium name="WormBaseParasite"/>
        </authorList>
    </citation>
    <scope>IDENTIFICATION</scope>
    <source>
        <strain evidence="3">MHco3</strain>
    </source>
</reference>
<dbReference type="OrthoDB" id="5810550at2759"/>
<dbReference type="Proteomes" id="UP000025227">
    <property type="component" value="Unplaced"/>
</dbReference>
<evidence type="ECO:0000313" key="3">
    <source>
        <dbReference type="WBParaSite" id="HCON_00029900-00001"/>
    </source>
</evidence>
<proteinExistence type="predicted"/>
<dbReference type="AlphaFoldDB" id="A0A7I4XYV8"/>
<sequence length="125" mass="14251">MTGELVKLVNEESNSYGSAKYSTWSVLAEQQFYKLSAICFHMNTEKRSSLKEYWSTRIICSGSFAARLMTGNHFIEILNSLHFVDNDASDKSNRLYKAQPVIDLMNKACGDEFPGVRKKCYNKTC</sequence>
<accession>A0A7I4XYV8</accession>
<dbReference type="PANTHER" id="PTHR46599">
    <property type="entry name" value="PIGGYBAC TRANSPOSABLE ELEMENT-DERIVED PROTEIN 4"/>
    <property type="match status" value="1"/>
</dbReference>
<protein>
    <submittedName>
        <fullName evidence="3">DDE_Tnp_1_7 domain-containing protein</fullName>
    </submittedName>
</protein>
<organism evidence="2 3">
    <name type="scientific">Haemonchus contortus</name>
    <name type="common">Barber pole worm</name>
    <dbReference type="NCBI Taxonomy" id="6289"/>
    <lineage>
        <taxon>Eukaryota</taxon>
        <taxon>Metazoa</taxon>
        <taxon>Ecdysozoa</taxon>
        <taxon>Nematoda</taxon>
        <taxon>Chromadorea</taxon>
        <taxon>Rhabditida</taxon>
        <taxon>Rhabditina</taxon>
        <taxon>Rhabditomorpha</taxon>
        <taxon>Strongyloidea</taxon>
        <taxon>Trichostrongylidae</taxon>
        <taxon>Haemonchus</taxon>
    </lineage>
</organism>
<feature type="domain" description="PiggyBac transposable element-derived protein" evidence="1">
    <location>
        <begin position="5"/>
        <end position="109"/>
    </location>
</feature>